<organism evidence="1">
    <name type="scientific">viral metagenome</name>
    <dbReference type="NCBI Taxonomy" id="1070528"/>
    <lineage>
        <taxon>unclassified sequences</taxon>
        <taxon>metagenomes</taxon>
        <taxon>organismal metagenomes</taxon>
    </lineage>
</organism>
<dbReference type="InterPro" id="IPR036770">
    <property type="entry name" value="Ankyrin_rpt-contain_sf"/>
</dbReference>
<dbReference type="PANTHER" id="PTHR46586:SF3">
    <property type="entry name" value="ANKYRIN REPEAT-CONTAINING PROTEIN"/>
    <property type="match status" value="1"/>
</dbReference>
<protein>
    <recommendedName>
        <fullName evidence="2">Ankyrin repeat protein</fullName>
    </recommendedName>
</protein>
<dbReference type="SUPFAM" id="SSF48403">
    <property type="entry name" value="Ankyrin repeat"/>
    <property type="match status" value="1"/>
</dbReference>
<sequence length="467" mass="53079">MVNDNQFFHYKSYFGLNIPLYKYTIELLYDNREIPDKYVILENGILCRFPKVYKKLGARGDTSLIIKMLSMPGYKSLNVAYAMRGAAKIGNIQLLEFCHVRGYLFDNMVAVAAAKANQFETIKWLEEHHKNLNVAACGAAKNGNMEMVRYLFEKNYRDGRIGYFAALNNHFDVIKFLHLTDPKHVQGVISGAGRSGNLDIIKYALELGFTISDIFFLCEHIHIWKWLIENNICLVNDNHVALIAGSGNLECLQYIYSKGYDVISAHVFNEAVCSRNLDMIIWLHDIGAKVDETSANFALEKKIGKSNVGGSLAILELFVSWGYDLSIHHCWRAALNGNLEILQYQYLKGCSVNKVIKYAAINGHLHIIIWCRKQGFGWNATVSKRAARHGQLDILKWLRGVDRNKYGIESDETEICPWDERVCSEAASQGHIDVLMFALENECNVSDDVLKSEDPIVINCVKKCMQR</sequence>
<reference evidence="1" key="1">
    <citation type="journal article" date="2020" name="Nature">
        <title>Giant virus diversity and host interactions through global metagenomics.</title>
        <authorList>
            <person name="Schulz F."/>
            <person name="Roux S."/>
            <person name="Paez-Espino D."/>
            <person name="Jungbluth S."/>
            <person name="Walsh D.A."/>
            <person name="Denef V.J."/>
            <person name="McMahon K.D."/>
            <person name="Konstantinidis K.T."/>
            <person name="Eloe-Fadrosh E.A."/>
            <person name="Kyrpides N.C."/>
            <person name="Woyke T."/>
        </authorList>
    </citation>
    <scope>NUCLEOTIDE SEQUENCE</scope>
    <source>
        <strain evidence="1">GVMAG-M-3300020192-26</strain>
    </source>
</reference>
<name>A0A6C0C9W0_9ZZZZ</name>
<dbReference type="AlphaFoldDB" id="A0A6C0C9W0"/>
<accession>A0A6C0C9W0</accession>
<dbReference type="InterPro" id="IPR052050">
    <property type="entry name" value="SecEffector_AnkRepeat"/>
</dbReference>
<dbReference type="PANTHER" id="PTHR46586">
    <property type="entry name" value="ANKYRIN REPEAT-CONTAINING PROTEIN"/>
    <property type="match status" value="1"/>
</dbReference>
<proteinExistence type="predicted"/>
<evidence type="ECO:0000313" key="1">
    <source>
        <dbReference type="EMBL" id="QHT00882.1"/>
    </source>
</evidence>
<evidence type="ECO:0008006" key="2">
    <source>
        <dbReference type="Google" id="ProtNLM"/>
    </source>
</evidence>
<dbReference type="Gene3D" id="1.25.40.20">
    <property type="entry name" value="Ankyrin repeat-containing domain"/>
    <property type="match status" value="1"/>
</dbReference>
<dbReference type="EMBL" id="MN739360">
    <property type="protein sequence ID" value="QHT00882.1"/>
    <property type="molecule type" value="Genomic_DNA"/>
</dbReference>